<dbReference type="Proteomes" id="UP000324575">
    <property type="component" value="Unassembled WGS sequence"/>
</dbReference>
<organism evidence="3 4">
    <name type="scientific">Candidatus Ordinivivax streblomastigis</name>
    <dbReference type="NCBI Taxonomy" id="2540710"/>
    <lineage>
        <taxon>Bacteria</taxon>
        <taxon>Pseudomonadati</taxon>
        <taxon>Bacteroidota</taxon>
        <taxon>Bacteroidia</taxon>
        <taxon>Bacteroidales</taxon>
        <taxon>Candidatus Ordinivivax</taxon>
    </lineage>
</organism>
<dbReference type="EMBL" id="SNRX01000002">
    <property type="protein sequence ID" value="KAA6303286.1"/>
    <property type="molecule type" value="Genomic_DNA"/>
</dbReference>
<keyword evidence="1" id="KW-0238">DNA-binding</keyword>
<protein>
    <recommendedName>
        <fullName evidence="5">AraC-type arabinose-binding/dimerisation domain-containing protein</fullName>
    </recommendedName>
</protein>
<evidence type="ECO:0000313" key="3">
    <source>
        <dbReference type="EMBL" id="KAA6303361.1"/>
    </source>
</evidence>
<sequence length="104" mass="12112">MNKIPTHKIQERSSTGIILEHFHGNIMQYENPLPDIEEVHRDNYYIFFLQECGESRLLIDFKECRMQDGMLGCILPGQVHFGVELKNISGWILCLDSLRCFPSI</sequence>
<dbReference type="AlphaFoldDB" id="A0A5M8P4N6"/>
<name>A0A5M8P4N6_9BACT</name>
<accession>A0A5M8P4N6</accession>
<gene>
    <name evidence="2" type="ORF">EZS26_000446</name>
    <name evidence="3" type="ORF">EZS26_000521</name>
</gene>
<evidence type="ECO:0000313" key="2">
    <source>
        <dbReference type="EMBL" id="KAA6303286.1"/>
    </source>
</evidence>
<comment type="caution">
    <text evidence="3">The sequence shown here is derived from an EMBL/GenBank/DDBJ whole genome shotgun (WGS) entry which is preliminary data.</text>
</comment>
<dbReference type="InterPro" id="IPR037923">
    <property type="entry name" value="HTH-like"/>
</dbReference>
<dbReference type="GO" id="GO:0003677">
    <property type="term" value="F:DNA binding"/>
    <property type="evidence" value="ECO:0007669"/>
    <property type="project" value="UniProtKB-KW"/>
</dbReference>
<dbReference type="EMBL" id="SNRX01000002">
    <property type="protein sequence ID" value="KAA6303361.1"/>
    <property type="molecule type" value="Genomic_DNA"/>
</dbReference>
<proteinExistence type="predicted"/>
<dbReference type="SUPFAM" id="SSF51215">
    <property type="entry name" value="Regulatory protein AraC"/>
    <property type="match status" value="1"/>
</dbReference>
<evidence type="ECO:0000313" key="4">
    <source>
        <dbReference type="Proteomes" id="UP000324575"/>
    </source>
</evidence>
<evidence type="ECO:0000256" key="1">
    <source>
        <dbReference type="ARBA" id="ARBA00023125"/>
    </source>
</evidence>
<evidence type="ECO:0008006" key="5">
    <source>
        <dbReference type="Google" id="ProtNLM"/>
    </source>
</evidence>
<reference evidence="3 4" key="1">
    <citation type="submission" date="2019-03" db="EMBL/GenBank/DDBJ databases">
        <title>Single cell metagenomics reveals metabolic interactions within the superorganism composed of flagellate Streblomastix strix and complex community of Bacteroidetes bacteria on its surface.</title>
        <authorList>
            <person name="Treitli S.C."/>
            <person name="Kolisko M."/>
            <person name="Husnik F."/>
            <person name="Keeling P."/>
            <person name="Hampl V."/>
        </authorList>
    </citation>
    <scope>NUCLEOTIDE SEQUENCE [LARGE SCALE GENOMIC DNA]</scope>
    <source>
        <strain evidence="3">St1</strain>
    </source>
</reference>